<evidence type="ECO:0000313" key="7">
    <source>
        <dbReference type="Proteomes" id="UP001202328"/>
    </source>
</evidence>
<dbReference type="AlphaFoldDB" id="A0AAD4T3J0"/>
<dbReference type="Proteomes" id="UP001202328">
    <property type="component" value="Unassembled WGS sequence"/>
</dbReference>
<dbReference type="InterPro" id="IPR036965">
    <property type="entry name" value="Terpene_synth_N_sf"/>
</dbReference>
<dbReference type="GO" id="GO:0016102">
    <property type="term" value="P:diterpenoid biosynthetic process"/>
    <property type="evidence" value="ECO:0007669"/>
    <property type="project" value="InterPro"/>
</dbReference>
<feature type="domain" description="Terpene synthase N-terminal" evidence="4">
    <location>
        <begin position="17"/>
        <end position="85"/>
    </location>
</feature>
<dbReference type="GO" id="GO:0010333">
    <property type="term" value="F:terpene synthase activity"/>
    <property type="evidence" value="ECO:0007669"/>
    <property type="project" value="InterPro"/>
</dbReference>
<dbReference type="InterPro" id="IPR034741">
    <property type="entry name" value="Terpene_cyclase-like_1_C"/>
</dbReference>
<dbReference type="InterPro" id="IPR005630">
    <property type="entry name" value="Terpene_synthase_metal-bd"/>
</dbReference>
<dbReference type="SUPFAM" id="SSF48239">
    <property type="entry name" value="Terpenoid cyclases/Protein prenyltransferases"/>
    <property type="match status" value="1"/>
</dbReference>
<feature type="domain" description="Terpene synthase N-terminal" evidence="4">
    <location>
        <begin position="89"/>
        <end position="189"/>
    </location>
</feature>
<evidence type="ECO:0000256" key="3">
    <source>
        <dbReference type="ARBA" id="ARBA00022842"/>
    </source>
</evidence>
<dbReference type="Gene3D" id="1.50.10.130">
    <property type="entry name" value="Terpene synthase, N-terminal domain"/>
    <property type="match status" value="1"/>
</dbReference>
<keyword evidence="7" id="KW-1185">Reference proteome</keyword>
<evidence type="ECO:0000259" key="5">
    <source>
        <dbReference type="Pfam" id="PF03936"/>
    </source>
</evidence>
<name>A0AAD4T3J0_9MAGN</name>
<dbReference type="SUPFAM" id="SSF48576">
    <property type="entry name" value="Terpenoid synthases"/>
    <property type="match status" value="1"/>
</dbReference>
<dbReference type="InterPro" id="IPR001906">
    <property type="entry name" value="Terpene_synth_N"/>
</dbReference>
<organism evidence="6 7">
    <name type="scientific">Papaver atlanticum</name>
    <dbReference type="NCBI Taxonomy" id="357466"/>
    <lineage>
        <taxon>Eukaryota</taxon>
        <taxon>Viridiplantae</taxon>
        <taxon>Streptophyta</taxon>
        <taxon>Embryophyta</taxon>
        <taxon>Tracheophyta</taxon>
        <taxon>Spermatophyta</taxon>
        <taxon>Magnoliopsida</taxon>
        <taxon>Ranunculales</taxon>
        <taxon>Papaveraceae</taxon>
        <taxon>Papaveroideae</taxon>
        <taxon>Papaver</taxon>
    </lineage>
</organism>
<dbReference type="InterPro" id="IPR008949">
    <property type="entry name" value="Isoprenoid_synthase_dom_sf"/>
</dbReference>
<keyword evidence="3" id="KW-0460">Magnesium</keyword>
<gene>
    <name evidence="6" type="ORF">MKW98_026224</name>
</gene>
<dbReference type="CDD" id="cd00684">
    <property type="entry name" value="Terpene_cyclase_plant_C1"/>
    <property type="match status" value="1"/>
</dbReference>
<dbReference type="InterPro" id="IPR044814">
    <property type="entry name" value="Terpene_cyclase_plant_C1"/>
</dbReference>
<dbReference type="PANTHER" id="PTHR31225">
    <property type="entry name" value="OS04G0344100 PROTEIN-RELATED"/>
    <property type="match status" value="1"/>
</dbReference>
<dbReference type="Gene3D" id="1.10.600.10">
    <property type="entry name" value="Farnesyl Diphosphate Synthase"/>
    <property type="match status" value="1"/>
</dbReference>
<keyword evidence="2" id="KW-0479">Metal-binding</keyword>
<evidence type="ECO:0000256" key="2">
    <source>
        <dbReference type="ARBA" id="ARBA00022723"/>
    </source>
</evidence>
<protein>
    <submittedName>
        <fullName evidence="6">Uncharacterized protein</fullName>
    </submittedName>
</protein>
<evidence type="ECO:0000259" key="4">
    <source>
        <dbReference type="Pfam" id="PF01397"/>
    </source>
</evidence>
<dbReference type="InterPro" id="IPR050148">
    <property type="entry name" value="Terpene_synthase-like"/>
</dbReference>
<dbReference type="InterPro" id="IPR008930">
    <property type="entry name" value="Terpenoid_cyclase/PrenylTrfase"/>
</dbReference>
<accession>A0AAD4T3J0</accession>
<dbReference type="SFLD" id="SFLDS00005">
    <property type="entry name" value="Isoprenoid_Synthase_Type_I"/>
    <property type="match status" value="1"/>
</dbReference>
<evidence type="ECO:0000313" key="6">
    <source>
        <dbReference type="EMBL" id="KAI3934816.1"/>
    </source>
</evidence>
<reference evidence="6" key="1">
    <citation type="submission" date="2022-04" db="EMBL/GenBank/DDBJ databases">
        <title>A functionally conserved STORR gene fusion in Papaver species that diverged 16.8 million years ago.</title>
        <authorList>
            <person name="Catania T."/>
        </authorList>
    </citation>
    <scope>NUCLEOTIDE SEQUENCE</scope>
    <source>
        <strain evidence="6">S-188037</strain>
    </source>
</reference>
<dbReference type="Pfam" id="PF01397">
    <property type="entry name" value="Terpene_synth"/>
    <property type="match status" value="2"/>
</dbReference>
<evidence type="ECO:0000256" key="1">
    <source>
        <dbReference type="ARBA" id="ARBA00001946"/>
    </source>
</evidence>
<dbReference type="GO" id="GO:0000287">
    <property type="term" value="F:magnesium ion binding"/>
    <property type="evidence" value="ECO:0007669"/>
    <property type="project" value="InterPro"/>
</dbReference>
<feature type="domain" description="Terpene synthase metal-binding" evidence="5">
    <location>
        <begin position="250"/>
        <end position="486"/>
    </location>
</feature>
<dbReference type="SFLD" id="SFLDG01019">
    <property type="entry name" value="Terpene_Cyclase_Like_1_C_Termi"/>
    <property type="match status" value="1"/>
</dbReference>
<proteinExistence type="predicted"/>
<dbReference type="FunFam" id="1.10.600.10:FF:000007">
    <property type="entry name" value="Isoprene synthase, chloroplastic"/>
    <property type="match status" value="1"/>
</dbReference>
<sequence length="553" mass="64639">MVKEDKRSTSYVYLPSIWDHEFVQSLKSDYTIESKYSRRVEELKECVRRMFFDHPLASFDLLMLINIIQRLGIGYHFDTEIKAALCFGALRFRLLRQHGYEVSQDFFKNFLEETRSSPMKARMGNYKDVEGNLSVYEASFYAYPGEKILREVQEFSVNFLKEYITMMEKEVEEDDNKKTIMKKMVSHALVMPLHWSMPRVQTRWFIDVYEMMEEGMNPLLLEFAKLDFNMVQAIHQEDLKNISRWWQELNYLDILKFSRDRWVEAFFCSVGSNYEPNMSGYRKHIAKLSCLLSTIDDMHDIYASPDDIKRFDDAIERWDVNTLEDLPYFMKVCFMAMFNLLNDIAYDILKKHGFHAISYLKKGIAIFCKANLVETNWHEYTPTLEEHLNNSWISAGGGLLPPITFFNVVKEPMKEALECINNFSLPNHTGRYAFEVVRLTNDLGTSSDELKRGAVPTSIQCYMHETGVSESAAREHIKHVINDKWEMMNNDKFSQSVYPDSFIDTMQNFARASHALYQFDEGYYGDGYGVASGSLTKGHITSLFFEPIPVLPK</sequence>
<comment type="cofactor">
    <cofactor evidence="1">
        <name>Mg(2+)</name>
        <dbReference type="ChEBI" id="CHEBI:18420"/>
    </cofactor>
</comment>
<dbReference type="EMBL" id="JAJJMB010006393">
    <property type="protein sequence ID" value="KAI3934816.1"/>
    <property type="molecule type" value="Genomic_DNA"/>
</dbReference>
<dbReference type="PANTHER" id="PTHR31225:SF252">
    <property type="entry name" value="TERPENE SYNTHASE 12-RELATED"/>
    <property type="match status" value="1"/>
</dbReference>
<dbReference type="Pfam" id="PF03936">
    <property type="entry name" value="Terpene_synth_C"/>
    <property type="match status" value="1"/>
</dbReference>
<comment type="caution">
    <text evidence="6">The sequence shown here is derived from an EMBL/GenBank/DDBJ whole genome shotgun (WGS) entry which is preliminary data.</text>
</comment>